<evidence type="ECO:0000313" key="7">
    <source>
        <dbReference type="Proteomes" id="UP000750711"/>
    </source>
</evidence>
<keyword evidence="3" id="KW-0443">Lipid metabolism</keyword>
<accession>A0A9P8LEI2</accession>
<dbReference type="SUPFAM" id="SSF52151">
    <property type="entry name" value="FabD/lysophospholipase-like"/>
    <property type="match status" value="1"/>
</dbReference>
<dbReference type="InterPro" id="IPR002641">
    <property type="entry name" value="PNPLA_dom"/>
</dbReference>
<feature type="short sequence motif" description="DGA/G" evidence="4">
    <location>
        <begin position="150"/>
        <end position="152"/>
    </location>
</feature>
<reference evidence="6" key="1">
    <citation type="submission" date="2021-03" db="EMBL/GenBank/DDBJ databases">
        <title>Comparative genomics and phylogenomic investigation of the class Geoglossomycetes provide insights into ecological specialization and systematics.</title>
        <authorList>
            <person name="Melie T."/>
            <person name="Pirro S."/>
            <person name="Miller A.N."/>
            <person name="Quandt A."/>
        </authorList>
    </citation>
    <scope>NUCLEOTIDE SEQUENCE</scope>
    <source>
        <strain evidence="6">CAQ_001_2017</strain>
    </source>
</reference>
<comment type="caution">
    <text evidence="4">Lacks conserved residue(s) required for the propagation of feature annotation.</text>
</comment>
<dbReference type="Gene3D" id="3.40.1090.10">
    <property type="entry name" value="Cytosolic phospholipase A2 catalytic domain"/>
    <property type="match status" value="1"/>
</dbReference>
<dbReference type="GO" id="GO:0047499">
    <property type="term" value="F:calcium-independent phospholipase A2 activity"/>
    <property type="evidence" value="ECO:0007669"/>
    <property type="project" value="TreeGrafter"/>
</dbReference>
<sequence>MLGRLRMDLISCKEAYKSLSENIFRRVWWTFPGKGVIDILRGAPWYSGNALEAAIKRILSERISQQEKDELIRSGHSPSEARMRGFGRSSTKTFVCAVIDKSDICERLRTYDTGRNGSAASCTIWQACRATSAAPLYFPSIEINDRIYWDGGMNSNNPILQVIQEVRSEYGRDAPFEAIVSIGTGKPPRVNPGSHVLSVIKYAIKEMTSTEKKHEEFVSSYPDLEDQYFRLNAEDNLYRVDLADWKRLPQVEEIANNYITSPQGRREILTCAKKLAKRRDTTGN</sequence>
<feature type="domain" description="PNPLA" evidence="5">
    <location>
        <begin position="1"/>
        <end position="163"/>
    </location>
</feature>
<proteinExistence type="predicted"/>
<keyword evidence="7" id="KW-1185">Reference proteome</keyword>
<evidence type="ECO:0000256" key="4">
    <source>
        <dbReference type="PROSITE-ProRule" id="PRU01161"/>
    </source>
</evidence>
<dbReference type="PANTHER" id="PTHR24185:SF1">
    <property type="entry name" value="CALCIUM-INDEPENDENT PHOSPHOLIPASE A2-GAMMA"/>
    <property type="match status" value="1"/>
</dbReference>
<dbReference type="AlphaFoldDB" id="A0A9P8LEI2"/>
<dbReference type="GO" id="GO:0019369">
    <property type="term" value="P:arachidonate metabolic process"/>
    <property type="evidence" value="ECO:0007669"/>
    <property type="project" value="TreeGrafter"/>
</dbReference>
<gene>
    <name evidence="6" type="ORF">GP486_002662</name>
</gene>
<dbReference type="Pfam" id="PF01734">
    <property type="entry name" value="Patatin"/>
    <property type="match status" value="1"/>
</dbReference>
<evidence type="ECO:0000313" key="6">
    <source>
        <dbReference type="EMBL" id="KAH0562656.1"/>
    </source>
</evidence>
<protein>
    <recommendedName>
        <fullName evidence="5">PNPLA domain-containing protein</fullName>
    </recommendedName>
</protein>
<evidence type="ECO:0000259" key="5">
    <source>
        <dbReference type="PROSITE" id="PS51635"/>
    </source>
</evidence>
<dbReference type="GO" id="GO:0016020">
    <property type="term" value="C:membrane"/>
    <property type="evidence" value="ECO:0007669"/>
    <property type="project" value="TreeGrafter"/>
</dbReference>
<dbReference type="PROSITE" id="PS51635">
    <property type="entry name" value="PNPLA"/>
    <property type="match status" value="1"/>
</dbReference>
<keyword evidence="1" id="KW-0378">Hydrolase</keyword>
<dbReference type="Proteomes" id="UP000750711">
    <property type="component" value="Unassembled WGS sequence"/>
</dbReference>
<dbReference type="GO" id="GO:0016042">
    <property type="term" value="P:lipid catabolic process"/>
    <property type="evidence" value="ECO:0007669"/>
    <property type="project" value="UniProtKB-KW"/>
</dbReference>
<organism evidence="6 7">
    <name type="scientific">Trichoglossum hirsutum</name>
    <dbReference type="NCBI Taxonomy" id="265104"/>
    <lineage>
        <taxon>Eukaryota</taxon>
        <taxon>Fungi</taxon>
        <taxon>Dikarya</taxon>
        <taxon>Ascomycota</taxon>
        <taxon>Pezizomycotina</taxon>
        <taxon>Geoglossomycetes</taxon>
        <taxon>Geoglossales</taxon>
        <taxon>Geoglossaceae</taxon>
        <taxon>Trichoglossum</taxon>
    </lineage>
</organism>
<evidence type="ECO:0000256" key="2">
    <source>
        <dbReference type="ARBA" id="ARBA00022963"/>
    </source>
</evidence>
<dbReference type="InterPro" id="IPR016035">
    <property type="entry name" value="Acyl_Trfase/lysoPLipase"/>
</dbReference>
<evidence type="ECO:0000256" key="3">
    <source>
        <dbReference type="ARBA" id="ARBA00023098"/>
    </source>
</evidence>
<comment type="caution">
    <text evidence="6">The sequence shown here is derived from an EMBL/GenBank/DDBJ whole genome shotgun (WGS) entry which is preliminary data.</text>
</comment>
<name>A0A9P8LEI2_9PEZI</name>
<keyword evidence="2" id="KW-0442">Lipid degradation</keyword>
<dbReference type="PANTHER" id="PTHR24185">
    <property type="entry name" value="CALCIUM-INDEPENDENT PHOSPHOLIPASE A2-GAMMA"/>
    <property type="match status" value="1"/>
</dbReference>
<dbReference type="GO" id="GO:0046486">
    <property type="term" value="P:glycerolipid metabolic process"/>
    <property type="evidence" value="ECO:0007669"/>
    <property type="project" value="UniProtKB-ARBA"/>
</dbReference>
<evidence type="ECO:0000256" key="1">
    <source>
        <dbReference type="ARBA" id="ARBA00022801"/>
    </source>
</evidence>
<dbReference type="EMBL" id="JAGHQM010000311">
    <property type="protein sequence ID" value="KAH0562656.1"/>
    <property type="molecule type" value="Genomic_DNA"/>
</dbReference>